<dbReference type="PANTHER" id="PTHR35276:SF1">
    <property type="entry name" value="TRNA (MNM(5)S(2)U34)-METHYLTRANSFERASE, CHLOROPLASTIC"/>
    <property type="match status" value="1"/>
</dbReference>
<dbReference type="RefSeq" id="WP_211560027.1">
    <property type="nucleotide sequence ID" value="NZ_JAGVRK010000001.1"/>
</dbReference>
<dbReference type="GO" id="GO:0008168">
    <property type="term" value="F:methyltransferase activity"/>
    <property type="evidence" value="ECO:0007669"/>
    <property type="project" value="UniProtKB-KW"/>
</dbReference>
<keyword evidence="1" id="KW-0489">Methyltransferase</keyword>
<keyword evidence="1" id="KW-0808">Transferase</keyword>
<accession>A0ABS5LI07</accession>
<name>A0ABS5LI07_9BACI</name>
<reference evidence="1 2" key="1">
    <citation type="submission" date="2021-04" db="EMBL/GenBank/DDBJ databases">
        <title>Metabacillus sp. strain KIGAM252 whole genome sequence.</title>
        <authorList>
            <person name="Seo M.-J."/>
            <person name="Cho E.-S."/>
            <person name="Hwang C.Y."/>
            <person name="Yoon D.J."/>
        </authorList>
    </citation>
    <scope>NUCLEOTIDE SEQUENCE [LARGE SCALE GENOMIC DNA]</scope>
    <source>
        <strain evidence="1 2">KIGAM252</strain>
    </source>
</reference>
<dbReference type="Proteomes" id="UP000682403">
    <property type="component" value="Unassembled WGS sequence"/>
</dbReference>
<dbReference type="Gene3D" id="3.40.50.150">
    <property type="entry name" value="Vaccinia Virus protein VP39"/>
    <property type="match status" value="1"/>
</dbReference>
<dbReference type="InterPro" id="IPR029063">
    <property type="entry name" value="SAM-dependent_MTases_sf"/>
</dbReference>
<gene>
    <name evidence="1" type="ORF">J9317_15260</name>
</gene>
<dbReference type="GO" id="GO:0032259">
    <property type="term" value="P:methylation"/>
    <property type="evidence" value="ECO:0007669"/>
    <property type="project" value="UniProtKB-KW"/>
</dbReference>
<dbReference type="InterPro" id="IPR010719">
    <property type="entry name" value="MnmM_MeTrfase"/>
</dbReference>
<comment type="caution">
    <text evidence="1">The sequence shown here is derived from an EMBL/GenBank/DDBJ whole genome shotgun (WGS) entry which is preliminary data.</text>
</comment>
<proteinExistence type="predicted"/>
<evidence type="ECO:0000313" key="2">
    <source>
        <dbReference type="Proteomes" id="UP000682403"/>
    </source>
</evidence>
<protein>
    <submittedName>
        <fullName evidence="1">rRNA methyltransferase</fullName>
    </submittedName>
</protein>
<sequence length="190" mass="20875">MIVTRILPFCRDLLSAAVQPGDIAVDATAGNGHDTAFLAGLTGESGQVFSFDIQEDALLATERLLEEKNLSSRVTLFHKGHEYAEEFIPAEYHGKLAGAVFNLGYLPGGNKEIVTSPDSTIAGISQLFRMLKLEGIIVLVIYHGHPEGKIEKNAVLEFAKNLPQDEAHVIQYQFINQKNNPPFICAIEKR</sequence>
<dbReference type="SUPFAM" id="SSF53335">
    <property type="entry name" value="S-adenosyl-L-methionine-dependent methyltransferases"/>
    <property type="match status" value="1"/>
</dbReference>
<dbReference type="PANTHER" id="PTHR35276">
    <property type="entry name" value="S-ADENOSYL-L-METHIONINE-DEPENDENT METHYLTRANSFERASES SUPERFAMILY PROTEIN"/>
    <property type="match status" value="1"/>
</dbReference>
<dbReference type="EMBL" id="JAGVRK010000001">
    <property type="protein sequence ID" value="MBS2970128.1"/>
    <property type="molecule type" value="Genomic_DNA"/>
</dbReference>
<keyword evidence="2" id="KW-1185">Reference proteome</keyword>
<dbReference type="Pfam" id="PF06962">
    <property type="entry name" value="rRNA_methylase"/>
    <property type="match status" value="1"/>
</dbReference>
<evidence type="ECO:0000313" key="1">
    <source>
        <dbReference type="EMBL" id="MBS2970128.1"/>
    </source>
</evidence>
<organism evidence="1 2">
    <name type="scientific">Metabacillus flavus</name>
    <dbReference type="NCBI Taxonomy" id="2823519"/>
    <lineage>
        <taxon>Bacteria</taxon>
        <taxon>Bacillati</taxon>
        <taxon>Bacillota</taxon>
        <taxon>Bacilli</taxon>
        <taxon>Bacillales</taxon>
        <taxon>Bacillaceae</taxon>
        <taxon>Metabacillus</taxon>
    </lineage>
</organism>